<dbReference type="AlphaFoldDB" id="A0A0G9F777"/>
<sequence>MIGTLLMSLVKFMIISAVGNVSFKLIANPGKYFG</sequence>
<reference evidence="1 2" key="1">
    <citation type="submission" date="2016-08" db="EMBL/GenBank/DDBJ databases">
        <title>Genome sequencing of Lactobacillus plantarum JSA22, isolated from fermented soybean paste.</title>
        <authorList>
            <person name="Choi H.S."/>
        </authorList>
    </citation>
    <scope>NUCLEOTIDE SEQUENCE [LARGE SCALE GENOMIC DNA]</scope>
    <source>
        <strain evidence="1 2">JSA22</strain>
    </source>
</reference>
<dbReference type="Proteomes" id="UP000094892">
    <property type="component" value="Unassembled WGS sequence"/>
</dbReference>
<dbReference type="PATRIC" id="fig|1590.172.peg.1038"/>
<organism evidence="1 2">
    <name type="scientific">Lactiplantibacillus plantarum</name>
    <name type="common">Lactobacillus plantarum</name>
    <dbReference type="NCBI Taxonomy" id="1590"/>
    <lineage>
        <taxon>Bacteria</taxon>
        <taxon>Bacillati</taxon>
        <taxon>Bacillota</taxon>
        <taxon>Bacilli</taxon>
        <taxon>Lactobacillales</taxon>
        <taxon>Lactobacillaceae</taxon>
        <taxon>Lactiplantibacillus</taxon>
    </lineage>
</organism>
<gene>
    <name evidence="1" type="ORF">LPJSA22_00497</name>
</gene>
<proteinExistence type="predicted"/>
<comment type="caution">
    <text evidence="1">The sequence shown here is derived from an EMBL/GenBank/DDBJ whole genome shotgun (WGS) entry which is preliminary data.</text>
</comment>
<dbReference type="EMBL" id="MCOL01000001">
    <property type="protein sequence ID" value="ODO60555.1"/>
    <property type="molecule type" value="Genomic_DNA"/>
</dbReference>
<evidence type="ECO:0000313" key="1">
    <source>
        <dbReference type="EMBL" id="ODO60555.1"/>
    </source>
</evidence>
<evidence type="ECO:0000313" key="2">
    <source>
        <dbReference type="Proteomes" id="UP000094892"/>
    </source>
</evidence>
<protein>
    <submittedName>
        <fullName evidence="1">Uncharacterized protein</fullName>
    </submittedName>
</protein>
<accession>A0A0G9F777</accession>
<name>A0A0G9F777_LACPN</name>